<dbReference type="AlphaFoldDB" id="D9QJT8"/>
<accession>D9QJT8</accession>
<dbReference type="PROSITE" id="PS51257">
    <property type="entry name" value="PROKAR_LIPOPROTEIN"/>
    <property type="match status" value="1"/>
</dbReference>
<dbReference type="KEGG" id="bsb:Bresu_0375"/>
<dbReference type="BioCyc" id="BSUB633149:G1GM8-375-MONOMER"/>
<dbReference type="GO" id="GO:0019867">
    <property type="term" value="C:outer membrane"/>
    <property type="evidence" value="ECO:0007669"/>
    <property type="project" value="InterPro"/>
</dbReference>
<gene>
    <name evidence="1" type="ordered locus">Bresu_0375</name>
</gene>
<dbReference type="EMBL" id="CP002102">
    <property type="protein sequence ID" value="ADK99689.1"/>
    <property type="molecule type" value="Genomic_DNA"/>
</dbReference>
<dbReference type="Gene3D" id="3.30.160.150">
    <property type="entry name" value="Lipoprotein like domain"/>
    <property type="match status" value="1"/>
</dbReference>
<evidence type="ECO:0008006" key="3">
    <source>
        <dbReference type="Google" id="ProtNLM"/>
    </source>
</evidence>
<dbReference type="OrthoDB" id="8480109at2"/>
<dbReference type="InParanoid" id="D9QJT8"/>
<proteinExistence type="predicted"/>
<dbReference type="eggNOG" id="COG5468">
    <property type="taxonomic scope" value="Bacteria"/>
</dbReference>
<dbReference type="InterPro" id="IPR007485">
    <property type="entry name" value="LPS_assembly_LptE"/>
</dbReference>
<keyword evidence="2" id="KW-1185">Reference proteome</keyword>
<evidence type="ECO:0000313" key="2">
    <source>
        <dbReference type="Proteomes" id="UP000002696"/>
    </source>
</evidence>
<protein>
    <recommendedName>
        <fullName evidence="3">LPS-assembly lipoprotein</fullName>
    </recommendedName>
</protein>
<dbReference type="Proteomes" id="UP000002696">
    <property type="component" value="Chromosome"/>
</dbReference>
<reference evidence="2" key="1">
    <citation type="journal article" date="2011" name="J. Bacteriol.">
        <title>Genome sequences of eight morphologically diverse alphaproteobacteria.</title>
        <authorList>
            <consortium name="US DOE Joint Genome Institute"/>
            <person name="Brown P.J."/>
            <person name="Kysela D.T."/>
            <person name="Buechlein A."/>
            <person name="Hemmerich C."/>
            <person name="Brun Y.V."/>
        </authorList>
    </citation>
    <scope>NUCLEOTIDE SEQUENCE [LARGE SCALE GENOMIC DNA]</scope>
    <source>
        <strain evidence="2">ATCC 15264 / DSM 4735 / LMG 14903 / NBRC 16000 / CB 81</strain>
    </source>
</reference>
<dbReference type="RefSeq" id="WP_013267793.1">
    <property type="nucleotide sequence ID" value="NC_014375.1"/>
</dbReference>
<dbReference type="HOGENOM" id="CLU_117986_0_1_5"/>
<dbReference type="GO" id="GO:0043165">
    <property type="term" value="P:Gram-negative-bacterium-type cell outer membrane assembly"/>
    <property type="evidence" value="ECO:0007669"/>
    <property type="project" value="InterPro"/>
</dbReference>
<dbReference type="STRING" id="633149.Bresu_0375"/>
<dbReference type="Pfam" id="PF04390">
    <property type="entry name" value="LptE"/>
    <property type="match status" value="1"/>
</dbReference>
<sequence>MSRPGHRGAWTASAVLSVSVLLAGCGFTPLYGDTGASGSLSRIAVTTQDDRLGYRLREQLEDALGWDRGTAPLYRLETTVEQSRRPLGRRIDDTATRYELTVRGGWTLTPASGGTPLTGTQTVTTTYAAADQPYAAIAAQQDGEDRAAAELARMIRLDLMRALAGQ</sequence>
<evidence type="ECO:0000313" key="1">
    <source>
        <dbReference type="EMBL" id="ADK99689.1"/>
    </source>
</evidence>
<dbReference type="SUPFAM" id="SSF159594">
    <property type="entry name" value="XCC0632-like"/>
    <property type="match status" value="1"/>
</dbReference>
<name>D9QJT8_BRESC</name>
<organism evidence="1 2">
    <name type="scientific">Brevundimonas subvibrioides (strain ATCC 15264 / DSM 4735 / LMG 14903 / NBRC 16000 / CB 81)</name>
    <name type="common">Caulobacter subvibrioides</name>
    <dbReference type="NCBI Taxonomy" id="633149"/>
    <lineage>
        <taxon>Bacteria</taxon>
        <taxon>Pseudomonadati</taxon>
        <taxon>Pseudomonadota</taxon>
        <taxon>Alphaproteobacteria</taxon>
        <taxon>Caulobacterales</taxon>
        <taxon>Caulobacteraceae</taxon>
        <taxon>Brevundimonas</taxon>
    </lineage>
</organism>